<proteinExistence type="predicted"/>
<keyword evidence="3" id="KW-1185">Reference proteome</keyword>
<dbReference type="OMA" id="IDESSWV"/>
<organism evidence="2 3">
    <name type="scientific">Talaromyces islandicus</name>
    <name type="common">Penicillium islandicum</name>
    <dbReference type="NCBI Taxonomy" id="28573"/>
    <lineage>
        <taxon>Eukaryota</taxon>
        <taxon>Fungi</taxon>
        <taxon>Dikarya</taxon>
        <taxon>Ascomycota</taxon>
        <taxon>Pezizomycotina</taxon>
        <taxon>Eurotiomycetes</taxon>
        <taxon>Eurotiomycetidae</taxon>
        <taxon>Eurotiales</taxon>
        <taxon>Trichocomaceae</taxon>
        <taxon>Talaromyces</taxon>
        <taxon>Talaromyces sect. Islandici</taxon>
    </lineage>
</organism>
<dbReference type="STRING" id="28573.A0A0U1LW89"/>
<evidence type="ECO:0000256" key="1">
    <source>
        <dbReference type="SAM" id="MobiDB-lite"/>
    </source>
</evidence>
<gene>
    <name evidence="2" type="ORF">PISL3812_04694</name>
</gene>
<protein>
    <recommendedName>
        <fullName evidence="4">HNH nuclease domain-containing protein</fullName>
    </recommendedName>
</protein>
<name>A0A0U1LW89_TALIS</name>
<dbReference type="EMBL" id="CVMT01000003">
    <property type="protein sequence ID" value="CRG87674.1"/>
    <property type="molecule type" value="Genomic_DNA"/>
</dbReference>
<reference evidence="2 3" key="1">
    <citation type="submission" date="2015-04" db="EMBL/GenBank/DDBJ databases">
        <authorList>
            <person name="Syromyatnikov M.Y."/>
            <person name="Popov V.N."/>
        </authorList>
    </citation>
    <scope>NUCLEOTIDE SEQUENCE [LARGE SCALE GENOMIC DNA]</scope>
    <source>
        <strain evidence="2">WF-38-12</strain>
    </source>
</reference>
<accession>A0A0U1LW89</accession>
<evidence type="ECO:0000313" key="2">
    <source>
        <dbReference type="EMBL" id="CRG87674.1"/>
    </source>
</evidence>
<dbReference type="OrthoDB" id="3800761at2759"/>
<dbReference type="Proteomes" id="UP000054383">
    <property type="component" value="Unassembled WGS sequence"/>
</dbReference>
<evidence type="ECO:0000313" key="3">
    <source>
        <dbReference type="Proteomes" id="UP000054383"/>
    </source>
</evidence>
<feature type="region of interest" description="Disordered" evidence="1">
    <location>
        <begin position="235"/>
        <end position="263"/>
    </location>
</feature>
<sequence>MSSSQGPSIISSGCFSEPTKLETKRLAGKDCWACGTTDPDIVHVVVKVDGQMPLWHEAGLFSPEFNFKSVANAIPLCPTCHRQFDKAEDPGFVFFPSDLNFFIEFELRDKVQRENTNVRQVPNAVAYQNYQISSKAIPSNAIGGLYTRVFLKDFWNGIVTQENFRTISTDKQWHGNPLTSLRRAFAILGSPRVYIMDPETRKQLDKLRYLYFGETLLNPADNVLRNIYRKDPVVAGKRSHTQEQEEYGQAGKKMKSEKMPNNAGTLANAPCSGQYGTNSSWVLGPDSTSNKVIQLYSPLFAAV</sequence>
<dbReference type="AlphaFoldDB" id="A0A0U1LW89"/>
<evidence type="ECO:0008006" key="4">
    <source>
        <dbReference type="Google" id="ProtNLM"/>
    </source>
</evidence>